<dbReference type="EMBL" id="JACHEU010000005">
    <property type="protein sequence ID" value="MBB6014332.1"/>
    <property type="molecule type" value="Genomic_DNA"/>
</dbReference>
<accession>A0A7W9S580</accession>
<evidence type="ECO:0000313" key="3">
    <source>
        <dbReference type="EMBL" id="MBB6014332.1"/>
    </source>
</evidence>
<comment type="similarity">
    <text evidence="1">Belongs to the esterase D family.</text>
</comment>
<dbReference type="RefSeq" id="WP_183832512.1">
    <property type="nucleotide sequence ID" value="NZ_JACHEU010000005.1"/>
</dbReference>
<comment type="caution">
    <text evidence="3">The sequence shown here is derived from an EMBL/GenBank/DDBJ whole genome shotgun (WGS) entry which is preliminary data.</text>
</comment>
<dbReference type="InterPro" id="IPR052558">
    <property type="entry name" value="Siderophore_Hydrolase_D"/>
</dbReference>
<dbReference type="InterPro" id="IPR029058">
    <property type="entry name" value="AB_hydrolase_fold"/>
</dbReference>
<reference evidence="3 4" key="1">
    <citation type="submission" date="2020-08" db="EMBL/GenBank/DDBJ databases">
        <title>Genomic Encyclopedia of Type Strains, Phase IV (KMG-IV): sequencing the most valuable type-strain genomes for metagenomic binning, comparative biology and taxonomic classification.</title>
        <authorList>
            <person name="Goeker M."/>
        </authorList>
    </citation>
    <scope>NUCLEOTIDE SEQUENCE [LARGE SCALE GENOMIC DNA]</scope>
    <source>
        <strain evidence="3 4">DSM 11099</strain>
    </source>
</reference>
<dbReference type="PANTHER" id="PTHR40841">
    <property type="entry name" value="SIDEROPHORE TRIACETYLFUSARININE C ESTERASE"/>
    <property type="match status" value="1"/>
</dbReference>
<dbReference type="SUPFAM" id="SSF53474">
    <property type="entry name" value="alpha/beta-Hydrolases"/>
    <property type="match status" value="1"/>
</dbReference>
<organism evidence="3 4">
    <name type="scientific">Aquamicrobium lusatiense</name>
    <dbReference type="NCBI Taxonomy" id="89772"/>
    <lineage>
        <taxon>Bacteria</taxon>
        <taxon>Pseudomonadati</taxon>
        <taxon>Pseudomonadota</taxon>
        <taxon>Alphaproteobacteria</taxon>
        <taxon>Hyphomicrobiales</taxon>
        <taxon>Phyllobacteriaceae</taxon>
        <taxon>Aquamicrobium</taxon>
    </lineage>
</organism>
<gene>
    <name evidence="3" type="ORF">HNR59_003726</name>
</gene>
<sequence length="279" mass="29981">MQPQTAIPAQPKQPQPAALGIFGTPVSTHRLERRRVTAGDRAFVIFRAVPLNPAPARGHPLLYMLDGNAAFDALTTAHLEANPALAIAGIGYDTDLRFDVLARTLDYTPAETPLAANGRRTGGADAFLDLLTGELRRQSEAGLPVDPLRRTLWGHSLAGMCTLYALLRKPGAFRRYASVSPSIWWNDEWMLDFEARAALPENDAGINDAGVLVMLGDSERRSNPAGPHWEGPAPHTLEMVERLKRRPGLQVGHDIFAGLGHAATLPASLGPAMKLAGAG</sequence>
<dbReference type="GO" id="GO:0016788">
    <property type="term" value="F:hydrolase activity, acting on ester bonds"/>
    <property type="evidence" value="ECO:0007669"/>
    <property type="project" value="TreeGrafter"/>
</dbReference>
<proteinExistence type="inferred from homology"/>
<dbReference type="Pfam" id="PF00756">
    <property type="entry name" value="Esterase"/>
    <property type="match status" value="1"/>
</dbReference>
<evidence type="ECO:0000256" key="1">
    <source>
        <dbReference type="ARBA" id="ARBA00005622"/>
    </source>
</evidence>
<dbReference type="AlphaFoldDB" id="A0A7W9S580"/>
<keyword evidence="4" id="KW-1185">Reference proteome</keyword>
<evidence type="ECO:0008006" key="5">
    <source>
        <dbReference type="Google" id="ProtNLM"/>
    </source>
</evidence>
<keyword evidence="2" id="KW-0378">Hydrolase</keyword>
<dbReference type="Proteomes" id="UP000533306">
    <property type="component" value="Unassembled WGS sequence"/>
</dbReference>
<evidence type="ECO:0000313" key="4">
    <source>
        <dbReference type="Proteomes" id="UP000533306"/>
    </source>
</evidence>
<protein>
    <recommendedName>
        <fullName evidence="5">Esterase</fullName>
    </recommendedName>
</protein>
<dbReference type="InterPro" id="IPR000801">
    <property type="entry name" value="Esterase-like"/>
</dbReference>
<name>A0A7W9S580_9HYPH</name>
<dbReference type="Gene3D" id="3.40.50.1820">
    <property type="entry name" value="alpha/beta hydrolase"/>
    <property type="match status" value="1"/>
</dbReference>
<dbReference type="PANTHER" id="PTHR40841:SF2">
    <property type="entry name" value="SIDEROPHORE-DEGRADING ESTERASE (EUROFUNG)"/>
    <property type="match status" value="1"/>
</dbReference>
<evidence type="ECO:0000256" key="2">
    <source>
        <dbReference type="ARBA" id="ARBA00022801"/>
    </source>
</evidence>